<feature type="region of interest" description="Disordered" evidence="1">
    <location>
        <begin position="1"/>
        <end position="26"/>
    </location>
</feature>
<protein>
    <submittedName>
        <fullName evidence="2">Uncharacterized protein</fullName>
    </submittedName>
</protein>
<sequence length="270" mass="31178">MQLQVSPSVLWGDGNSDSKSDASNRDNSRKWANKLISLINRVIEKGLANPINFRRSINKVIEELLEDVKSDDWCCLGIDVPDFEAIERYLAGYEETTDSLDMLMEHDTKSCRPGPSQCHGTSTKRDIYAEHATIPLYLQGMTIRVDWPTYTIRPALTRAQERRLEETSPDMEMAKLHMLGQRMMFACARLNDWVQNMDAVRQVLPLHLYLAGTVEPDNPTYFGYNVTRKMMTGYKAWREDPHRYLECIRPSDVVEEDEHSSSDPNLWEED</sequence>
<dbReference type="Proteomes" id="UP001172155">
    <property type="component" value="Unassembled WGS sequence"/>
</dbReference>
<keyword evidence="3" id="KW-1185">Reference proteome</keyword>
<evidence type="ECO:0000313" key="3">
    <source>
        <dbReference type="Proteomes" id="UP001172155"/>
    </source>
</evidence>
<accession>A0AA40EHI4</accession>
<gene>
    <name evidence="2" type="ORF">B0T18DRAFT_394594</name>
</gene>
<name>A0AA40EHI4_9PEZI</name>
<reference evidence="2" key="1">
    <citation type="submission" date="2023-06" db="EMBL/GenBank/DDBJ databases">
        <title>Genome-scale phylogeny and comparative genomics of the fungal order Sordariales.</title>
        <authorList>
            <consortium name="Lawrence Berkeley National Laboratory"/>
            <person name="Hensen N."/>
            <person name="Bonometti L."/>
            <person name="Westerberg I."/>
            <person name="Brannstrom I.O."/>
            <person name="Guillou S."/>
            <person name="Cros-Aarteil S."/>
            <person name="Calhoun S."/>
            <person name="Haridas S."/>
            <person name="Kuo A."/>
            <person name="Mondo S."/>
            <person name="Pangilinan J."/>
            <person name="Riley R."/>
            <person name="LaButti K."/>
            <person name="Andreopoulos B."/>
            <person name="Lipzen A."/>
            <person name="Chen C."/>
            <person name="Yanf M."/>
            <person name="Daum C."/>
            <person name="Ng V."/>
            <person name="Clum A."/>
            <person name="Steindorff A."/>
            <person name="Ohm R."/>
            <person name="Martin F."/>
            <person name="Silar P."/>
            <person name="Natvig D."/>
            <person name="Lalanne C."/>
            <person name="Gautier V."/>
            <person name="Ament-velasquez S.L."/>
            <person name="Kruys A."/>
            <person name="Hutchinson M.I."/>
            <person name="Powell A.J."/>
            <person name="Barry K."/>
            <person name="Miller A.N."/>
            <person name="Grigoriev I.V."/>
            <person name="Debuchy R."/>
            <person name="Gladieux P."/>
            <person name="Thoren M.H."/>
            <person name="Johannesson H."/>
        </authorList>
    </citation>
    <scope>NUCLEOTIDE SEQUENCE</scope>
    <source>
        <strain evidence="2">SMH3187-1</strain>
    </source>
</reference>
<evidence type="ECO:0000313" key="2">
    <source>
        <dbReference type="EMBL" id="KAK0738276.1"/>
    </source>
</evidence>
<organism evidence="2 3">
    <name type="scientific">Schizothecium vesticola</name>
    <dbReference type="NCBI Taxonomy" id="314040"/>
    <lineage>
        <taxon>Eukaryota</taxon>
        <taxon>Fungi</taxon>
        <taxon>Dikarya</taxon>
        <taxon>Ascomycota</taxon>
        <taxon>Pezizomycotina</taxon>
        <taxon>Sordariomycetes</taxon>
        <taxon>Sordariomycetidae</taxon>
        <taxon>Sordariales</taxon>
        <taxon>Schizotheciaceae</taxon>
        <taxon>Schizothecium</taxon>
    </lineage>
</organism>
<comment type="caution">
    <text evidence="2">The sequence shown here is derived from an EMBL/GenBank/DDBJ whole genome shotgun (WGS) entry which is preliminary data.</text>
</comment>
<proteinExistence type="predicted"/>
<evidence type="ECO:0000256" key="1">
    <source>
        <dbReference type="SAM" id="MobiDB-lite"/>
    </source>
</evidence>
<dbReference type="EMBL" id="JAUKUD010000007">
    <property type="protein sequence ID" value="KAK0738276.1"/>
    <property type="molecule type" value="Genomic_DNA"/>
</dbReference>
<dbReference type="AlphaFoldDB" id="A0AA40EHI4"/>
<feature type="compositionally biased region" description="Basic and acidic residues" evidence="1">
    <location>
        <begin position="16"/>
        <end position="26"/>
    </location>
</feature>